<dbReference type="PANTHER" id="PTHR42887">
    <property type="entry name" value="OS12G0638800 PROTEIN"/>
    <property type="match status" value="1"/>
</dbReference>
<dbReference type="Proteomes" id="UP000234211">
    <property type="component" value="Unassembled WGS sequence"/>
</dbReference>
<evidence type="ECO:0000259" key="5">
    <source>
        <dbReference type="Pfam" id="PF22780"/>
    </source>
</evidence>
<comment type="cofactor">
    <cofactor evidence="1">
        <name>FAD</name>
        <dbReference type="ChEBI" id="CHEBI:57692"/>
    </cofactor>
</comment>
<dbReference type="AlphaFoldDB" id="A0A2H1YGM5"/>
<dbReference type="Gene3D" id="3.50.50.60">
    <property type="entry name" value="FAD/NAD(P)-binding domain"/>
    <property type="match status" value="1"/>
</dbReference>
<reference evidence="7" key="1">
    <citation type="submission" date="2017-11" db="EMBL/GenBank/DDBJ databases">
        <authorList>
            <person name="Duchaud E."/>
        </authorList>
    </citation>
    <scope>NUCLEOTIDE SEQUENCE [LARGE SCALE GENOMIC DNA]</scope>
    <source>
        <strain evidence="7">Tenacibaculum sp. TNO020</strain>
    </source>
</reference>
<keyword evidence="6" id="KW-0238">DNA-binding</keyword>
<feature type="domain" description="RsdA/BaiN/AoA(So)-like insert" evidence="5">
    <location>
        <begin position="192"/>
        <end position="346"/>
    </location>
</feature>
<dbReference type="InterPro" id="IPR036188">
    <property type="entry name" value="FAD/NAD-bd_sf"/>
</dbReference>
<dbReference type="InterPro" id="IPR055178">
    <property type="entry name" value="RsdA/BaiN/AoA(So)-like_dom"/>
</dbReference>
<organism evidence="6 7">
    <name type="scientific">Tenacibaculum piscium</name>
    <dbReference type="NCBI Taxonomy" id="1458515"/>
    <lineage>
        <taxon>Bacteria</taxon>
        <taxon>Pseudomonadati</taxon>
        <taxon>Bacteroidota</taxon>
        <taxon>Flavobacteriia</taxon>
        <taxon>Flavobacteriales</taxon>
        <taxon>Flavobacteriaceae</taxon>
        <taxon>Tenacibaculum</taxon>
    </lineage>
</organism>
<dbReference type="GO" id="GO:0003677">
    <property type="term" value="F:DNA binding"/>
    <property type="evidence" value="ECO:0007669"/>
    <property type="project" value="UniProtKB-KW"/>
</dbReference>
<dbReference type="NCBIfam" id="TIGR00275">
    <property type="entry name" value="aminoacetone oxidase family FAD-binding enzyme"/>
    <property type="match status" value="1"/>
</dbReference>
<dbReference type="OrthoDB" id="5288829at2"/>
<keyword evidence="3" id="KW-0274">FAD</keyword>
<sequence length="414" mass="46481">MKKSIAIIGGGASALFTSAFLDTTKFNVTIYEQKKSVGRKFLVAGDGGFNLSHGENINKMIGKYTPDFFLKNALLHFSNDDLRDWLLELKIPTFKGSSNRIYPEKGIKPITVLSKVKQFSADKGVQFLCDYKWKGWNITNDLIFTHQNKECIISADYTVFSMGGGSWKITGSDGNWKPIFENKNIKTHPFLPANCAYKIPWKSDFILKNDGKPLKNIALSSSDKTQKGELVITKFGLEGNAIYALSPQIQTQLSNISTNLSKKKASIFIDLKPMFTLEEIFKKINTSNYSITDILKKILKLSSVQIDLVKTILSKEEYLNKQILSQKIKALPLIIEDSAQLDEAISTTGGIALEEVDENFELHQLKNTFCIGEMLDWNAPTGGYLLQGCFSMGVFVADYLNDKKKKIRAYLKIK</sequence>
<dbReference type="InterPro" id="IPR057661">
    <property type="entry name" value="RsdA/BaiN/AoA(So)_Rossmann"/>
</dbReference>
<dbReference type="InterPro" id="IPR004792">
    <property type="entry name" value="BaiN-like"/>
</dbReference>
<dbReference type="InterPro" id="IPR022460">
    <property type="entry name" value="Flavoprotein_PP4765"/>
</dbReference>
<name>A0A2H1YGM5_9FLAO</name>
<keyword evidence="7" id="KW-1185">Reference proteome</keyword>
<protein>
    <submittedName>
        <fullName evidence="6">DNA-binding protein</fullName>
    </submittedName>
</protein>
<dbReference type="Pfam" id="PF03486">
    <property type="entry name" value="HI0933_like"/>
    <property type="match status" value="1"/>
</dbReference>
<dbReference type="RefSeq" id="WP_101916509.1">
    <property type="nucleotide sequence ID" value="NZ_OENF01000010.1"/>
</dbReference>
<dbReference type="Pfam" id="PF22780">
    <property type="entry name" value="HI0933_like_1st"/>
    <property type="match status" value="1"/>
</dbReference>
<evidence type="ECO:0000313" key="6">
    <source>
        <dbReference type="EMBL" id="SOS73987.1"/>
    </source>
</evidence>
<dbReference type="Gene3D" id="1.10.8.260">
    <property type="entry name" value="HI0933 insert domain-like"/>
    <property type="match status" value="1"/>
</dbReference>
<evidence type="ECO:0000256" key="2">
    <source>
        <dbReference type="ARBA" id="ARBA00022630"/>
    </source>
</evidence>
<keyword evidence="2" id="KW-0285">Flavoprotein</keyword>
<dbReference type="NCBIfam" id="TIGR03862">
    <property type="entry name" value="flavo_PP4765"/>
    <property type="match status" value="1"/>
</dbReference>
<dbReference type="PANTHER" id="PTHR42887:SF1">
    <property type="entry name" value="BLR3961 PROTEIN"/>
    <property type="match status" value="1"/>
</dbReference>
<dbReference type="SUPFAM" id="SSF51905">
    <property type="entry name" value="FAD/NAD(P)-binding domain"/>
    <property type="match status" value="1"/>
</dbReference>
<evidence type="ECO:0000259" key="4">
    <source>
        <dbReference type="Pfam" id="PF03486"/>
    </source>
</evidence>
<dbReference type="Gene3D" id="2.40.30.10">
    <property type="entry name" value="Translation factors"/>
    <property type="match status" value="1"/>
</dbReference>
<evidence type="ECO:0000256" key="1">
    <source>
        <dbReference type="ARBA" id="ARBA00001974"/>
    </source>
</evidence>
<dbReference type="SUPFAM" id="SSF160996">
    <property type="entry name" value="HI0933 insert domain-like"/>
    <property type="match status" value="1"/>
</dbReference>
<evidence type="ECO:0000313" key="7">
    <source>
        <dbReference type="Proteomes" id="UP000234211"/>
    </source>
</evidence>
<gene>
    <name evidence="6" type="ORF">TNO020_180016</name>
</gene>
<accession>A0A2H1YGM5</accession>
<proteinExistence type="predicted"/>
<feature type="domain" description="RsdA/BaiN/AoA(So)-like Rossmann fold-like" evidence="4">
    <location>
        <begin position="4"/>
        <end position="397"/>
    </location>
</feature>
<evidence type="ECO:0000256" key="3">
    <source>
        <dbReference type="ARBA" id="ARBA00022827"/>
    </source>
</evidence>
<dbReference type="EMBL" id="OENF01000010">
    <property type="protein sequence ID" value="SOS73987.1"/>
    <property type="molecule type" value="Genomic_DNA"/>
</dbReference>
<dbReference type="InterPro" id="IPR023166">
    <property type="entry name" value="BaiN-like_dom_sf"/>
</dbReference>